<dbReference type="OrthoDB" id="674805at2759"/>
<keyword evidence="5" id="KW-1185">Reference proteome</keyword>
<protein>
    <submittedName>
        <fullName evidence="4">26S proteasome regulatory complex, subunit PSMD10</fullName>
    </submittedName>
</protein>
<dbReference type="Pfam" id="PF13962">
    <property type="entry name" value="PGG"/>
    <property type="match status" value="1"/>
</dbReference>
<dbReference type="SUPFAM" id="SSF48403">
    <property type="entry name" value="Ankyrin repeat"/>
    <property type="match status" value="1"/>
</dbReference>
<keyword evidence="4" id="KW-0647">Proteasome</keyword>
<keyword evidence="1" id="KW-0040">ANK repeat</keyword>
<evidence type="ECO:0000259" key="3">
    <source>
        <dbReference type="Pfam" id="PF13962"/>
    </source>
</evidence>
<dbReference type="InterPro" id="IPR002110">
    <property type="entry name" value="Ankyrin_rpt"/>
</dbReference>
<gene>
    <name evidence="4" type="ORF">CDL12_28353</name>
</gene>
<dbReference type="InterPro" id="IPR036770">
    <property type="entry name" value="Ankyrin_rpt-contain_sf"/>
</dbReference>
<dbReference type="AlphaFoldDB" id="A0A2G9G1J7"/>
<evidence type="ECO:0000256" key="2">
    <source>
        <dbReference type="SAM" id="Phobius"/>
    </source>
</evidence>
<dbReference type="Proteomes" id="UP000231279">
    <property type="component" value="Unassembled WGS sequence"/>
</dbReference>
<organism evidence="4 5">
    <name type="scientific">Handroanthus impetiginosus</name>
    <dbReference type="NCBI Taxonomy" id="429701"/>
    <lineage>
        <taxon>Eukaryota</taxon>
        <taxon>Viridiplantae</taxon>
        <taxon>Streptophyta</taxon>
        <taxon>Embryophyta</taxon>
        <taxon>Tracheophyta</taxon>
        <taxon>Spermatophyta</taxon>
        <taxon>Magnoliopsida</taxon>
        <taxon>eudicotyledons</taxon>
        <taxon>Gunneridae</taxon>
        <taxon>Pentapetalae</taxon>
        <taxon>asterids</taxon>
        <taxon>lamiids</taxon>
        <taxon>Lamiales</taxon>
        <taxon>Bignoniaceae</taxon>
        <taxon>Crescentiina</taxon>
        <taxon>Tabebuia alliance</taxon>
        <taxon>Handroanthus</taxon>
    </lineage>
</organism>
<dbReference type="GO" id="GO:0000502">
    <property type="term" value="C:proteasome complex"/>
    <property type="evidence" value="ECO:0007669"/>
    <property type="project" value="UniProtKB-KW"/>
</dbReference>
<reference evidence="5" key="1">
    <citation type="journal article" date="2018" name="Gigascience">
        <title>Genome assembly of the Pink Ipe (Handroanthus impetiginosus, Bignoniaceae), a highly valued, ecologically keystone Neotropical timber forest tree.</title>
        <authorList>
            <person name="Silva-Junior O.B."/>
            <person name="Grattapaglia D."/>
            <person name="Novaes E."/>
            <person name="Collevatti R.G."/>
        </authorList>
    </citation>
    <scope>NUCLEOTIDE SEQUENCE [LARGE SCALE GENOMIC DNA]</scope>
    <source>
        <strain evidence="5">cv. UFG-1</strain>
    </source>
</reference>
<evidence type="ECO:0000256" key="1">
    <source>
        <dbReference type="PROSITE-ProRule" id="PRU00023"/>
    </source>
</evidence>
<accession>A0A2G9G1J7</accession>
<evidence type="ECO:0000313" key="4">
    <source>
        <dbReference type="EMBL" id="PIM99157.1"/>
    </source>
</evidence>
<feature type="transmembrane region" description="Helical" evidence="2">
    <location>
        <begin position="386"/>
        <end position="405"/>
    </location>
</feature>
<evidence type="ECO:0000313" key="5">
    <source>
        <dbReference type="Proteomes" id="UP000231279"/>
    </source>
</evidence>
<feature type="repeat" description="ANK" evidence="1">
    <location>
        <begin position="124"/>
        <end position="163"/>
    </location>
</feature>
<dbReference type="SMART" id="SM00248">
    <property type="entry name" value="ANK"/>
    <property type="match status" value="4"/>
</dbReference>
<dbReference type="PROSITE" id="PS50088">
    <property type="entry name" value="ANK_REPEAT"/>
    <property type="match status" value="1"/>
</dbReference>
<dbReference type="Gene3D" id="1.25.40.20">
    <property type="entry name" value="Ankyrin repeat-containing domain"/>
    <property type="match status" value="1"/>
</dbReference>
<sequence length="487" mass="54667">MSEYQCESHQVQIREPAPEAGMEMMNNYARTGDITALYTSIESNPHLLQDMDKIQFIHTPLHEAAAFGQTGFALEILNLMPSFGKKLNPKGLSPLHVALEHKRITTARSLVRMDKQLVRVKGKQGFTPLHLAAKFANADNDDELEMLSDFLLECPESINDLNNRFQTALHVSLEYNCSGSSALILNWITRTSKQFILAWKEVDGNTALHTAVTYGRAKEVKELMWLVELNPKNVNGKTPLDIAEECQTERAKLYLTSAGAQKADERPKVESNGKYLKSTVTFSEHFFRGCYLACKDLALRNDISLVAGLIITATYQAVLQPPGGIYPPEGNSRLATSDALTSHGTDEKKKTVMKMQDYNRFMPANTAAFAVSMAMVLMVLQRQSLFLYLCLMCLAFSYFSALNIISDSSVLTKFTITICLSLIGIACGIKMLIAFVKLVIDQVWLPGLFTVKVKGMIFDRWVGRWLHKYLPLVIKVSRQYRLIKCQN</sequence>
<keyword evidence="2" id="KW-0812">Transmembrane</keyword>
<dbReference type="InterPro" id="IPR026961">
    <property type="entry name" value="PGG_dom"/>
</dbReference>
<comment type="caution">
    <text evidence="4">The sequence shown here is derived from an EMBL/GenBank/DDBJ whole genome shotgun (WGS) entry which is preliminary data.</text>
</comment>
<dbReference type="EMBL" id="NKXS01007768">
    <property type="protein sequence ID" value="PIM99157.1"/>
    <property type="molecule type" value="Genomic_DNA"/>
</dbReference>
<keyword evidence="2" id="KW-1133">Transmembrane helix</keyword>
<dbReference type="Pfam" id="PF12796">
    <property type="entry name" value="Ank_2"/>
    <property type="match status" value="1"/>
</dbReference>
<keyword evidence="2" id="KW-0472">Membrane</keyword>
<feature type="transmembrane region" description="Helical" evidence="2">
    <location>
        <begin position="358"/>
        <end position="380"/>
    </location>
</feature>
<feature type="transmembrane region" description="Helical" evidence="2">
    <location>
        <begin position="417"/>
        <end position="440"/>
    </location>
</feature>
<proteinExistence type="predicted"/>
<name>A0A2G9G1J7_9LAMI</name>
<dbReference type="PANTHER" id="PTHR24128">
    <property type="entry name" value="HOMEOBOX PROTEIN WARIAI"/>
    <property type="match status" value="1"/>
</dbReference>
<feature type="domain" description="PGG" evidence="3">
    <location>
        <begin position="300"/>
        <end position="399"/>
    </location>
</feature>
<dbReference type="STRING" id="429701.A0A2G9G1J7"/>
<dbReference type="PANTHER" id="PTHR24128:SF24">
    <property type="entry name" value="ANKYRIN REPEAT PROTEIN"/>
    <property type="match status" value="1"/>
</dbReference>